<proteinExistence type="predicted"/>
<gene>
    <name evidence="1" type="ORF">BCV30_22770</name>
</gene>
<dbReference type="Proteomes" id="UP000235778">
    <property type="component" value="Unassembled WGS sequence"/>
</dbReference>
<evidence type="ECO:0000313" key="1">
    <source>
        <dbReference type="EMBL" id="PME68946.1"/>
    </source>
</evidence>
<accession>A0A2N7C2M2</accession>
<dbReference type="AlphaFoldDB" id="A0A2N7C2M2"/>
<name>A0A2N7C2M2_9VIBR</name>
<sequence>MKAIVSLFISAYQPGMASIECRPYSLNWSNPSLFFSDSDGCSEAGVYKDKVYDDWPSEELNRSEDDCFEDQCFGDPSYEDICWMISRARRKQPLGYCVMYLRYVNHHSGYAKTVAASLRQHIALRPNLKESLSTPLIAYLQQHEDLFCQTLHQQLIEFHTSR</sequence>
<dbReference type="EMBL" id="MCSI01000079">
    <property type="protein sequence ID" value="PME68946.1"/>
    <property type="molecule type" value="Genomic_DNA"/>
</dbReference>
<comment type="caution">
    <text evidence="1">The sequence shown here is derived from an EMBL/GenBank/DDBJ whole genome shotgun (WGS) entry which is preliminary data.</text>
</comment>
<reference evidence="2" key="1">
    <citation type="submission" date="2016-07" db="EMBL/GenBank/DDBJ databases">
        <title>Nontailed viruses are major unrecognized killers of bacteria in the ocean.</title>
        <authorList>
            <person name="Kauffman K."/>
            <person name="Hussain F."/>
            <person name="Yang J."/>
            <person name="Arevalo P."/>
            <person name="Brown J."/>
            <person name="Cutler M."/>
            <person name="Kelly L."/>
            <person name="Polz M.F."/>
        </authorList>
    </citation>
    <scope>NUCLEOTIDE SEQUENCE [LARGE SCALE GENOMIC DNA]</scope>
    <source>
        <strain evidence="2">10N.286.55.C1</strain>
    </source>
</reference>
<evidence type="ECO:0000313" key="2">
    <source>
        <dbReference type="Proteomes" id="UP000235778"/>
    </source>
</evidence>
<dbReference type="RefSeq" id="WP_102268293.1">
    <property type="nucleotide sequence ID" value="NZ_MCSH01000143.1"/>
</dbReference>
<organism evidence="1 2">
    <name type="scientific">Vibrio lentus</name>
    <dbReference type="NCBI Taxonomy" id="136468"/>
    <lineage>
        <taxon>Bacteria</taxon>
        <taxon>Pseudomonadati</taxon>
        <taxon>Pseudomonadota</taxon>
        <taxon>Gammaproteobacteria</taxon>
        <taxon>Vibrionales</taxon>
        <taxon>Vibrionaceae</taxon>
        <taxon>Vibrio</taxon>
    </lineage>
</organism>
<protein>
    <submittedName>
        <fullName evidence="1">Uncharacterized protein</fullName>
    </submittedName>
</protein>